<reference evidence="2 3" key="1">
    <citation type="journal article" date="2013" name="Genome Announc.">
        <title>Draft Genome Sequence of Strain JLT2015T, Belonging to the Family Sphingomonadaceae of the Alphaproteobacteria.</title>
        <authorList>
            <person name="Tang K."/>
            <person name="Liu K."/>
            <person name="Li S."/>
            <person name="Jiao N."/>
        </authorList>
    </citation>
    <scope>NUCLEOTIDE SEQUENCE [LARGE SCALE GENOMIC DNA]</scope>
    <source>
        <strain evidence="2 3">JLT2015</strain>
    </source>
</reference>
<feature type="signal peptide" evidence="1">
    <location>
        <begin position="1"/>
        <end position="23"/>
    </location>
</feature>
<organism evidence="2 3">
    <name type="scientific">Pacificimonas flava</name>
    <dbReference type="NCBI Taxonomy" id="1234595"/>
    <lineage>
        <taxon>Bacteria</taxon>
        <taxon>Pseudomonadati</taxon>
        <taxon>Pseudomonadota</taxon>
        <taxon>Alphaproteobacteria</taxon>
        <taxon>Sphingomonadales</taxon>
        <taxon>Sphingosinicellaceae</taxon>
        <taxon>Pacificimonas</taxon>
    </lineage>
</organism>
<keyword evidence="3" id="KW-1185">Reference proteome</keyword>
<keyword evidence="1" id="KW-0732">Signal</keyword>
<feature type="chain" id="PRO_5004027084" description="DUF4440 domain-containing protein" evidence="1">
    <location>
        <begin position="24"/>
        <end position="150"/>
    </location>
</feature>
<dbReference type="AlphaFoldDB" id="M2U8T1"/>
<evidence type="ECO:0008006" key="4">
    <source>
        <dbReference type="Google" id="ProtNLM"/>
    </source>
</evidence>
<dbReference type="RefSeq" id="WP_008599674.1">
    <property type="nucleotide sequence ID" value="NZ_AMRV01000001.1"/>
</dbReference>
<evidence type="ECO:0000256" key="1">
    <source>
        <dbReference type="SAM" id="SignalP"/>
    </source>
</evidence>
<gene>
    <name evidence="2" type="ORF">C725_0277</name>
</gene>
<evidence type="ECO:0000313" key="3">
    <source>
        <dbReference type="Proteomes" id="UP000011717"/>
    </source>
</evidence>
<proteinExistence type="predicted"/>
<protein>
    <recommendedName>
        <fullName evidence="4">DUF4440 domain-containing protein</fullName>
    </recommendedName>
</protein>
<evidence type="ECO:0000313" key="2">
    <source>
        <dbReference type="EMBL" id="EMD84347.1"/>
    </source>
</evidence>
<dbReference type="Proteomes" id="UP000011717">
    <property type="component" value="Unassembled WGS sequence"/>
</dbReference>
<comment type="caution">
    <text evidence="2">The sequence shown here is derived from an EMBL/GenBank/DDBJ whole genome shotgun (WGS) entry which is preliminary data.</text>
</comment>
<dbReference type="EMBL" id="AMRV01000001">
    <property type="protein sequence ID" value="EMD84347.1"/>
    <property type="molecule type" value="Genomic_DNA"/>
</dbReference>
<sequence length="150" mass="16261">MRSGAILLAVACLLGAPACTSSAEHEGEPTAEAERARAEGPKAVIEAYYQALSRRDYATAWQLWGKEPAADDAAFRRFVDGFKDTELAIAEVGQPGAPAPVADYVHVRVPVHIEDLRSDGTGSGYDGTYTVRRTVDDPASWHIYEGNLRR</sequence>
<accession>M2U8T1</accession>
<name>M2U8T1_9SPHN</name>
<dbReference type="OrthoDB" id="485556at2"/>